<dbReference type="InterPro" id="IPR051158">
    <property type="entry name" value="Metallophosphoesterase_sf"/>
</dbReference>
<sequence length="380" mass="43789">MRKKVILPLTIFTVIFIGINLFLGIQGWKYIDSIFSYNPPSFLKPIYWVAFWFFTFSYILSRVFKNALSRNAFRFLHKIGAYWIAVFYYALLLVLAADIVASILKRVTNFSERGITITLGTFVVLLIVIVISKSRWNALNTKISHYDITIHKKNEKYEELFIVLISDLHLSTLVTNNRLDWLVNEVNGLSPDLVLIAGDIIDEDITPFVEEKMTETLKKLRPKLGTFAVPGNHDYYGGHLHHLADHLKEANVNFLLDEFQLVDESFYIIGRKDLASKHRLEVEQILEEIDLTKPLILLDHQPLKLEVPTNLGIDLQVSGHTHRGQFMPNHFITRKIFELDWGYLKKENSHFIVSSGFGTWGPPIRSGNNSEIVTINVKFD</sequence>
<dbReference type="AlphaFoldDB" id="A0A940NDN3"/>
<dbReference type="PANTHER" id="PTHR31302">
    <property type="entry name" value="TRANSMEMBRANE PROTEIN WITH METALLOPHOSPHOESTERASE DOMAIN-RELATED"/>
    <property type="match status" value="1"/>
</dbReference>
<dbReference type="EMBL" id="JAGIYQ010000001">
    <property type="protein sequence ID" value="MBP0723594.1"/>
    <property type="molecule type" value="Genomic_DNA"/>
</dbReference>
<protein>
    <submittedName>
        <fullName evidence="3">Metallophosphoesterase</fullName>
    </submittedName>
</protein>
<dbReference type="CDD" id="cd07385">
    <property type="entry name" value="MPP_YkuE_C"/>
    <property type="match status" value="1"/>
</dbReference>
<dbReference type="GO" id="GO:0016787">
    <property type="term" value="F:hydrolase activity"/>
    <property type="evidence" value="ECO:0007669"/>
    <property type="project" value="InterPro"/>
</dbReference>
<keyword evidence="1" id="KW-1133">Transmembrane helix</keyword>
<dbReference type="Proteomes" id="UP000682134">
    <property type="component" value="Unassembled WGS sequence"/>
</dbReference>
<dbReference type="Gene3D" id="3.60.21.10">
    <property type="match status" value="1"/>
</dbReference>
<feature type="domain" description="Calcineurin-like phosphoesterase" evidence="2">
    <location>
        <begin position="162"/>
        <end position="323"/>
    </location>
</feature>
<organism evidence="3 4">
    <name type="scientific">Gottfriedia endophytica</name>
    <dbReference type="NCBI Taxonomy" id="2820819"/>
    <lineage>
        <taxon>Bacteria</taxon>
        <taxon>Bacillati</taxon>
        <taxon>Bacillota</taxon>
        <taxon>Bacilli</taxon>
        <taxon>Bacillales</taxon>
        <taxon>Bacillaceae</taxon>
        <taxon>Gottfriedia</taxon>
    </lineage>
</organism>
<evidence type="ECO:0000259" key="2">
    <source>
        <dbReference type="Pfam" id="PF00149"/>
    </source>
</evidence>
<comment type="caution">
    <text evidence="3">The sequence shown here is derived from an EMBL/GenBank/DDBJ whole genome shotgun (WGS) entry which is preliminary data.</text>
</comment>
<feature type="transmembrane region" description="Helical" evidence="1">
    <location>
        <begin position="82"/>
        <end position="103"/>
    </location>
</feature>
<dbReference type="SUPFAM" id="SSF56300">
    <property type="entry name" value="Metallo-dependent phosphatases"/>
    <property type="match status" value="1"/>
</dbReference>
<feature type="transmembrane region" description="Helical" evidence="1">
    <location>
        <begin position="115"/>
        <end position="132"/>
    </location>
</feature>
<accession>A0A940NDN3</accession>
<dbReference type="InterPro" id="IPR029052">
    <property type="entry name" value="Metallo-depent_PP-like"/>
</dbReference>
<dbReference type="PANTHER" id="PTHR31302:SF0">
    <property type="entry name" value="TRANSMEMBRANE PROTEIN WITH METALLOPHOSPHOESTERASE DOMAIN"/>
    <property type="match status" value="1"/>
</dbReference>
<feature type="transmembrane region" description="Helical" evidence="1">
    <location>
        <begin position="5"/>
        <end position="25"/>
    </location>
</feature>
<name>A0A940NDN3_9BACI</name>
<feature type="transmembrane region" description="Helical" evidence="1">
    <location>
        <begin position="45"/>
        <end position="61"/>
    </location>
</feature>
<dbReference type="Pfam" id="PF00149">
    <property type="entry name" value="Metallophos"/>
    <property type="match status" value="1"/>
</dbReference>
<keyword evidence="1" id="KW-0472">Membrane</keyword>
<proteinExistence type="predicted"/>
<reference evidence="3" key="1">
    <citation type="submission" date="2021-04" db="EMBL/GenBank/DDBJ databases">
        <title>Genome seq and assembly of Bacillus sp.</title>
        <authorList>
            <person name="Chhetri G."/>
        </authorList>
    </citation>
    <scope>NUCLEOTIDE SEQUENCE</scope>
    <source>
        <strain evidence="3">RG28</strain>
    </source>
</reference>
<evidence type="ECO:0000256" key="1">
    <source>
        <dbReference type="SAM" id="Phobius"/>
    </source>
</evidence>
<evidence type="ECO:0000313" key="4">
    <source>
        <dbReference type="Proteomes" id="UP000682134"/>
    </source>
</evidence>
<dbReference type="InterPro" id="IPR004843">
    <property type="entry name" value="Calcineurin-like_PHP"/>
</dbReference>
<gene>
    <name evidence="3" type="ORF">J5Y03_00160</name>
</gene>
<keyword evidence="1" id="KW-0812">Transmembrane</keyword>
<dbReference type="RefSeq" id="WP_209401100.1">
    <property type="nucleotide sequence ID" value="NZ_JAGIYQ010000001.1"/>
</dbReference>
<evidence type="ECO:0000313" key="3">
    <source>
        <dbReference type="EMBL" id="MBP0723594.1"/>
    </source>
</evidence>
<keyword evidence="4" id="KW-1185">Reference proteome</keyword>